<dbReference type="EMBL" id="CP113162">
    <property type="protein sequence ID" value="WEF52000.1"/>
    <property type="molecule type" value="Genomic_DNA"/>
</dbReference>
<reference evidence="1 2" key="1">
    <citation type="submission" date="2022-11" db="EMBL/GenBank/DDBJ databases">
        <authorList>
            <person name="Siebert D."/>
            <person name="Busche T."/>
            <person name="Saydam E."/>
            <person name="Kalinowski J."/>
            <person name="Ruckert C."/>
            <person name="Blombach B."/>
        </authorList>
    </citation>
    <scope>NUCLEOTIDE SEQUENCE [LARGE SCALE GENOMIC DNA]</scope>
    <source>
        <strain evidence="1 2">DSM 1083</strain>
    </source>
</reference>
<name>A0ABY8BPU6_AFICR</name>
<organism evidence="1 2">
    <name type="scientific">Afipia carboxydohydrogena</name>
    <name type="common">Pseudomonas carboxydohydrogena</name>
    <dbReference type="NCBI Taxonomy" id="290"/>
    <lineage>
        <taxon>Bacteria</taxon>
        <taxon>Pseudomonadati</taxon>
        <taxon>Pseudomonadota</taxon>
        <taxon>Alphaproteobacteria</taxon>
        <taxon>Hyphomicrobiales</taxon>
        <taxon>Nitrobacteraceae</taxon>
        <taxon>Afipia</taxon>
    </lineage>
</organism>
<sequence>MSPAVLFMESASVELKKAKNFILENLELSLKLGGAGKIHLEHTVDIDVCNPDHSIAFKLPLHIAIDKAALMSEILSASLRNRLRLKGFHVVEGEFTQPRLVLLLGRRVVGQLYCSHDGESLRLEIKARPDARDMGNAVLALGPLKFNVYTPFGSVQADIVH</sequence>
<evidence type="ECO:0000313" key="2">
    <source>
        <dbReference type="Proteomes" id="UP001213907"/>
    </source>
</evidence>
<dbReference type="Proteomes" id="UP001213907">
    <property type="component" value="Chromosome"/>
</dbReference>
<dbReference type="RefSeq" id="WP_275247579.1">
    <property type="nucleotide sequence ID" value="NZ_BAABDX010000001.1"/>
</dbReference>
<protein>
    <submittedName>
        <fullName evidence="1">Uncharacterized protein</fullName>
    </submittedName>
</protein>
<proteinExistence type="predicted"/>
<evidence type="ECO:0000313" key="1">
    <source>
        <dbReference type="EMBL" id="WEF52000.1"/>
    </source>
</evidence>
<gene>
    <name evidence="1" type="ORF">AFIC_000457</name>
</gene>
<keyword evidence="2" id="KW-1185">Reference proteome</keyword>
<accession>A0ABY8BPU6</accession>